<keyword evidence="3" id="KW-1185">Reference proteome</keyword>
<dbReference type="PANTHER" id="PTHR43798:SF33">
    <property type="entry name" value="HYDROLASE, PUTATIVE (AFU_ORTHOLOGUE AFUA_2G14860)-RELATED"/>
    <property type="match status" value="1"/>
</dbReference>
<accession>A0A261XU77</accession>
<sequence>MAAGDLNFQDVATPTVRLPGEHAFEANGIKFTYTISGKGPLLVVQVPGWGVGASYLRHTLVSLEQYFSLLYFEPRGNGHSSRPENEEAMSSEHMAIDLEQLRLHLGLQTLMLLGHSNGGCIALGYAARFPERVSKLVLLDHQLMGFRDPESWERFKRARIQDPVYGPALRSIRKNGDQ</sequence>
<reference evidence="2 3" key="1">
    <citation type="journal article" date="2017" name="Mycologia">
        <title>Bifiguratus adelaidae, gen. et sp. nov., a new member of Mucoromycotina in endophytic and soil-dwelling habitats.</title>
        <authorList>
            <person name="Torres-Cruz T.J."/>
            <person name="Billingsley Tobias T.L."/>
            <person name="Almatruk M."/>
            <person name="Hesse C."/>
            <person name="Kuske C.R."/>
            <person name="Desiro A."/>
            <person name="Benucci G.M."/>
            <person name="Bonito G."/>
            <person name="Stajich J.E."/>
            <person name="Dunlap C."/>
            <person name="Arnold A.E."/>
            <person name="Porras-Alfaro A."/>
        </authorList>
    </citation>
    <scope>NUCLEOTIDE SEQUENCE [LARGE SCALE GENOMIC DNA]</scope>
    <source>
        <strain evidence="2 3">AZ0501</strain>
    </source>
</reference>
<evidence type="ECO:0000259" key="1">
    <source>
        <dbReference type="Pfam" id="PF00561"/>
    </source>
</evidence>
<dbReference type="InterPro" id="IPR000073">
    <property type="entry name" value="AB_hydrolase_1"/>
</dbReference>
<gene>
    <name evidence="2" type="ORF">BZG36_05322</name>
</gene>
<proteinExistence type="predicted"/>
<dbReference type="GO" id="GO:0016020">
    <property type="term" value="C:membrane"/>
    <property type="evidence" value="ECO:0007669"/>
    <property type="project" value="TreeGrafter"/>
</dbReference>
<evidence type="ECO:0000313" key="2">
    <source>
        <dbReference type="EMBL" id="OZJ01927.1"/>
    </source>
</evidence>
<dbReference type="OrthoDB" id="10249433at2759"/>
<dbReference type="PANTHER" id="PTHR43798">
    <property type="entry name" value="MONOACYLGLYCEROL LIPASE"/>
    <property type="match status" value="1"/>
</dbReference>
<dbReference type="Pfam" id="PF00561">
    <property type="entry name" value="Abhydrolase_1"/>
    <property type="match status" value="1"/>
</dbReference>
<name>A0A261XU77_9FUNG</name>
<dbReference type="Proteomes" id="UP000242875">
    <property type="component" value="Unassembled WGS sequence"/>
</dbReference>
<dbReference type="InterPro" id="IPR050266">
    <property type="entry name" value="AB_hydrolase_sf"/>
</dbReference>
<comment type="caution">
    <text evidence="2">The sequence shown here is derived from an EMBL/GenBank/DDBJ whole genome shotgun (WGS) entry which is preliminary data.</text>
</comment>
<dbReference type="Gene3D" id="3.40.50.1820">
    <property type="entry name" value="alpha/beta hydrolase"/>
    <property type="match status" value="1"/>
</dbReference>
<protein>
    <recommendedName>
        <fullName evidence="1">AB hydrolase-1 domain-containing protein</fullName>
    </recommendedName>
</protein>
<dbReference type="PRINTS" id="PR00111">
    <property type="entry name" value="ABHYDROLASE"/>
</dbReference>
<dbReference type="AlphaFoldDB" id="A0A261XU77"/>
<dbReference type="InterPro" id="IPR029058">
    <property type="entry name" value="AB_hydrolase_fold"/>
</dbReference>
<dbReference type="SUPFAM" id="SSF53474">
    <property type="entry name" value="alpha/beta-Hydrolases"/>
    <property type="match status" value="1"/>
</dbReference>
<dbReference type="EMBL" id="MVBO01000216">
    <property type="protein sequence ID" value="OZJ01927.1"/>
    <property type="molecule type" value="Genomic_DNA"/>
</dbReference>
<evidence type="ECO:0000313" key="3">
    <source>
        <dbReference type="Proteomes" id="UP000242875"/>
    </source>
</evidence>
<feature type="domain" description="AB hydrolase-1" evidence="1">
    <location>
        <begin position="44"/>
        <end position="161"/>
    </location>
</feature>
<organism evidence="2 3">
    <name type="scientific">Bifiguratus adelaidae</name>
    <dbReference type="NCBI Taxonomy" id="1938954"/>
    <lineage>
        <taxon>Eukaryota</taxon>
        <taxon>Fungi</taxon>
        <taxon>Fungi incertae sedis</taxon>
        <taxon>Mucoromycota</taxon>
        <taxon>Mucoromycotina</taxon>
        <taxon>Endogonomycetes</taxon>
        <taxon>Endogonales</taxon>
        <taxon>Endogonales incertae sedis</taxon>
        <taxon>Bifiguratus</taxon>
    </lineage>
</organism>